<keyword evidence="7" id="KW-1133">Transmembrane helix</keyword>
<name>A0ABT2ZHS4_9RHOB</name>
<feature type="domain" description="Peptidase M48" evidence="8">
    <location>
        <begin position="181"/>
        <end position="349"/>
    </location>
</feature>
<evidence type="ECO:0000256" key="6">
    <source>
        <dbReference type="RuleBase" id="RU003983"/>
    </source>
</evidence>
<dbReference type="InterPro" id="IPR055518">
    <property type="entry name" value="DUF7092"/>
</dbReference>
<evidence type="ECO:0000256" key="7">
    <source>
        <dbReference type="SAM" id="Phobius"/>
    </source>
</evidence>
<dbReference type="PANTHER" id="PTHR22726:SF1">
    <property type="entry name" value="METALLOENDOPEPTIDASE OMA1, MITOCHONDRIAL"/>
    <property type="match status" value="1"/>
</dbReference>
<keyword evidence="1 6" id="KW-0645">Protease</keyword>
<reference evidence="10 11" key="1">
    <citation type="submission" date="2022-10" db="EMBL/GenBank/DDBJ databases">
        <title>Defluviimonas sp. nov., isolated from ocean surface water.</title>
        <authorList>
            <person name="He W."/>
            <person name="Wang L."/>
            <person name="Zhang D.-F."/>
        </authorList>
    </citation>
    <scope>NUCLEOTIDE SEQUENCE [LARGE SCALE GENOMIC DNA]</scope>
    <source>
        <strain evidence="10 11">WL0002</strain>
    </source>
</reference>
<keyword evidence="11" id="KW-1185">Reference proteome</keyword>
<keyword evidence="7" id="KW-0472">Membrane</keyword>
<keyword evidence="2" id="KW-0479">Metal-binding</keyword>
<evidence type="ECO:0000259" key="9">
    <source>
        <dbReference type="Pfam" id="PF23368"/>
    </source>
</evidence>
<dbReference type="Pfam" id="PF23368">
    <property type="entry name" value="DUF7092"/>
    <property type="match status" value="1"/>
</dbReference>
<dbReference type="CDD" id="cd07332">
    <property type="entry name" value="M48C_Oma1_like"/>
    <property type="match status" value="1"/>
</dbReference>
<comment type="similarity">
    <text evidence="6">Belongs to the peptidase M48 family.</text>
</comment>
<dbReference type="EMBL" id="JAOWKY010000007">
    <property type="protein sequence ID" value="MCV2870595.1"/>
    <property type="molecule type" value="Genomic_DNA"/>
</dbReference>
<evidence type="ECO:0000256" key="2">
    <source>
        <dbReference type="ARBA" id="ARBA00022723"/>
    </source>
</evidence>
<keyword evidence="3 6" id="KW-0378">Hydrolase</keyword>
<dbReference type="Pfam" id="PF01435">
    <property type="entry name" value="Peptidase_M48"/>
    <property type="match status" value="1"/>
</dbReference>
<evidence type="ECO:0000256" key="5">
    <source>
        <dbReference type="ARBA" id="ARBA00023049"/>
    </source>
</evidence>
<keyword evidence="5 6" id="KW-0482">Metalloprotease</keyword>
<evidence type="ECO:0000313" key="11">
    <source>
        <dbReference type="Proteomes" id="UP001652542"/>
    </source>
</evidence>
<proteinExistence type="inferred from homology"/>
<protein>
    <submittedName>
        <fullName evidence="10">M48 family metallopeptidase</fullName>
    </submittedName>
</protein>
<dbReference type="PANTHER" id="PTHR22726">
    <property type="entry name" value="METALLOENDOPEPTIDASE OMA1"/>
    <property type="match status" value="1"/>
</dbReference>
<accession>A0ABT2ZHS4</accession>
<comment type="cofactor">
    <cofactor evidence="6">
        <name>Zn(2+)</name>
        <dbReference type="ChEBI" id="CHEBI:29105"/>
    </cofactor>
    <text evidence="6">Binds 1 zinc ion per subunit.</text>
</comment>
<evidence type="ECO:0000256" key="4">
    <source>
        <dbReference type="ARBA" id="ARBA00022833"/>
    </source>
</evidence>
<organism evidence="10 11">
    <name type="scientific">Albidovulum marisflavi</name>
    <dbReference type="NCBI Taxonomy" id="2984159"/>
    <lineage>
        <taxon>Bacteria</taxon>
        <taxon>Pseudomonadati</taxon>
        <taxon>Pseudomonadota</taxon>
        <taxon>Alphaproteobacteria</taxon>
        <taxon>Rhodobacterales</taxon>
        <taxon>Paracoccaceae</taxon>
        <taxon>Albidovulum</taxon>
    </lineage>
</organism>
<evidence type="ECO:0000259" key="8">
    <source>
        <dbReference type="Pfam" id="PF01435"/>
    </source>
</evidence>
<comment type="caution">
    <text evidence="10">The sequence shown here is derived from an EMBL/GenBank/DDBJ whole genome shotgun (WGS) entry which is preliminary data.</text>
</comment>
<dbReference type="InterPro" id="IPR001915">
    <property type="entry name" value="Peptidase_M48"/>
</dbReference>
<keyword evidence="4 6" id="KW-0862">Zinc</keyword>
<feature type="domain" description="DUF7092" evidence="9">
    <location>
        <begin position="8"/>
        <end position="96"/>
    </location>
</feature>
<evidence type="ECO:0000256" key="3">
    <source>
        <dbReference type="ARBA" id="ARBA00022801"/>
    </source>
</evidence>
<dbReference type="InterPro" id="IPR051156">
    <property type="entry name" value="Mito/Outer_Membr_Metalloprot"/>
</dbReference>
<dbReference type="Proteomes" id="UP001652542">
    <property type="component" value="Unassembled WGS sequence"/>
</dbReference>
<gene>
    <name evidence="10" type="ORF">OEW28_18440</name>
</gene>
<dbReference type="Gene3D" id="3.30.2010.10">
    <property type="entry name" value="Metalloproteases ('zincins'), catalytic domain"/>
    <property type="match status" value="1"/>
</dbReference>
<keyword evidence="7" id="KW-0812">Transmembrane</keyword>
<evidence type="ECO:0000313" key="10">
    <source>
        <dbReference type="EMBL" id="MCV2870595.1"/>
    </source>
</evidence>
<evidence type="ECO:0000256" key="1">
    <source>
        <dbReference type="ARBA" id="ARBA00022670"/>
    </source>
</evidence>
<dbReference type="RefSeq" id="WP_263736274.1">
    <property type="nucleotide sequence ID" value="NZ_JAOWKY010000007.1"/>
</dbReference>
<sequence length="374" mass="40250">MSAPEGQVPAVFYDGTTARRHPVLIAPTQDRLGLAVLFDAPDLTPVVWPFDRIRALADQSNPASLTLTLYADSTDESPRDPARLFVSDPGAVAWLRRTRPSLFKRDLRPGTYRKVALWLAGAAGAVAMMLFVILPGLANFLAERIPLEQEVAFGRAVMAQVEYLFRDGDEQMVCDDPKGRAALDRMTARLTRGQTIPYDLDVRVYNHPMPNALTAPGGQIVIFRGLLDKAASAEEVAGVLGHEIGHAVHRDPTRLTMRAAGSAGILSIVLGDVSGGTLVGIAGEHLMQAAYTRDAEEAADDYALMLLGDAGISAAPLAEFFGRIATLTDDIPEYLSSHPLGAGRAAKMRAAGLENADGRILDDVDWQALKRICD</sequence>
<feature type="transmembrane region" description="Helical" evidence="7">
    <location>
        <begin position="115"/>
        <end position="138"/>
    </location>
</feature>